<feature type="chain" id="PRO_5009906636" evidence="2">
    <location>
        <begin position="29"/>
        <end position="184"/>
    </location>
</feature>
<dbReference type="PROSITE" id="PS00018">
    <property type="entry name" value="EF_HAND_1"/>
    <property type="match status" value="1"/>
</dbReference>
<dbReference type="Proteomes" id="UP000184085">
    <property type="component" value="Unassembled WGS sequence"/>
</dbReference>
<evidence type="ECO:0000259" key="3">
    <source>
        <dbReference type="PROSITE" id="PS50222"/>
    </source>
</evidence>
<dbReference type="InterPro" id="IPR002048">
    <property type="entry name" value="EF_hand_dom"/>
</dbReference>
<name>A0A1M4MX59_9RHOB</name>
<feature type="domain" description="EF-hand" evidence="3">
    <location>
        <begin position="57"/>
        <end position="92"/>
    </location>
</feature>
<gene>
    <name evidence="4" type="ORF">KARMA_1340</name>
</gene>
<proteinExistence type="predicted"/>
<dbReference type="Pfam" id="PF13202">
    <property type="entry name" value="EF-hand_5"/>
    <property type="match status" value="1"/>
</dbReference>
<protein>
    <submittedName>
        <fullName evidence="4">Calcium-binding protein</fullName>
    </submittedName>
</protein>
<dbReference type="CDD" id="cd00051">
    <property type="entry name" value="EFh"/>
    <property type="match status" value="2"/>
</dbReference>
<dbReference type="Pfam" id="PF00036">
    <property type="entry name" value="EF-hand_1"/>
    <property type="match status" value="1"/>
</dbReference>
<dbReference type="InterPro" id="IPR011992">
    <property type="entry name" value="EF-hand-dom_pair"/>
</dbReference>
<keyword evidence="5" id="KW-1185">Reference proteome</keyword>
<evidence type="ECO:0000256" key="2">
    <source>
        <dbReference type="SAM" id="SignalP"/>
    </source>
</evidence>
<sequence>MTKTSTKIVLGLAGLAASAMLMVTTAQARPGGMMGHGDRPAFAELDANADGEVSAEEFEAFRAAKFAEADTDGDGALSPDEMVARMEAQRAEQMRSRMLQRFDTDGDGKISPEEMAAKRPGDMIQKMDKDGNGTISEEEFAAMERPMMRKGDGPRGMKNTCESDGGRHGGGERGEGGKHMPRCQ</sequence>
<evidence type="ECO:0000313" key="5">
    <source>
        <dbReference type="Proteomes" id="UP000184085"/>
    </source>
</evidence>
<organism evidence="4 5">
    <name type="scientific">Donghicola eburneus</name>
    <dbReference type="NCBI Taxonomy" id="393278"/>
    <lineage>
        <taxon>Bacteria</taxon>
        <taxon>Pseudomonadati</taxon>
        <taxon>Pseudomonadota</taxon>
        <taxon>Alphaproteobacteria</taxon>
        <taxon>Rhodobacterales</taxon>
        <taxon>Roseobacteraceae</taxon>
        <taxon>Donghicola</taxon>
    </lineage>
</organism>
<dbReference type="Gene3D" id="1.10.238.10">
    <property type="entry name" value="EF-hand"/>
    <property type="match status" value="2"/>
</dbReference>
<dbReference type="EMBL" id="FMJB01000044">
    <property type="protein sequence ID" value="SCM67152.1"/>
    <property type="molecule type" value="Genomic_DNA"/>
</dbReference>
<dbReference type="AlphaFoldDB" id="A0A1M4MX59"/>
<dbReference type="SUPFAM" id="SSF47473">
    <property type="entry name" value="EF-hand"/>
    <property type="match status" value="1"/>
</dbReference>
<feature type="domain" description="EF-hand" evidence="3">
    <location>
        <begin position="115"/>
        <end position="150"/>
    </location>
</feature>
<dbReference type="PANTHER" id="PTHR23064">
    <property type="entry name" value="TROPONIN"/>
    <property type="match status" value="1"/>
</dbReference>
<reference evidence="5" key="1">
    <citation type="submission" date="2016-09" db="EMBL/GenBank/DDBJ databases">
        <authorList>
            <person name="Wibberg D."/>
        </authorList>
    </citation>
    <scope>NUCLEOTIDE SEQUENCE [LARGE SCALE GENOMIC DNA]</scope>
</reference>
<dbReference type="Pfam" id="PF13499">
    <property type="entry name" value="EF-hand_7"/>
    <property type="match status" value="1"/>
</dbReference>
<dbReference type="InterPro" id="IPR052591">
    <property type="entry name" value="CML21-like"/>
</dbReference>
<dbReference type="RefSeq" id="WP_072705798.1">
    <property type="nucleotide sequence ID" value="NZ_FMJB01000044.1"/>
</dbReference>
<feature type="region of interest" description="Disordered" evidence="1">
    <location>
        <begin position="145"/>
        <end position="184"/>
    </location>
</feature>
<feature type="compositionally biased region" description="Basic and acidic residues" evidence="1">
    <location>
        <begin position="146"/>
        <end position="155"/>
    </location>
</feature>
<keyword evidence="2" id="KW-0732">Signal</keyword>
<feature type="signal peptide" evidence="2">
    <location>
        <begin position="1"/>
        <end position="28"/>
    </location>
</feature>
<dbReference type="PROSITE" id="PS50222">
    <property type="entry name" value="EF_HAND_2"/>
    <property type="match status" value="2"/>
</dbReference>
<evidence type="ECO:0000313" key="4">
    <source>
        <dbReference type="EMBL" id="SCM67152.1"/>
    </source>
</evidence>
<dbReference type="SMART" id="SM00054">
    <property type="entry name" value="EFh"/>
    <property type="match status" value="4"/>
</dbReference>
<dbReference type="InterPro" id="IPR018247">
    <property type="entry name" value="EF_Hand_1_Ca_BS"/>
</dbReference>
<feature type="compositionally biased region" description="Basic and acidic residues" evidence="1">
    <location>
        <begin position="164"/>
        <end position="178"/>
    </location>
</feature>
<dbReference type="GO" id="GO:0005509">
    <property type="term" value="F:calcium ion binding"/>
    <property type="evidence" value="ECO:0007669"/>
    <property type="project" value="InterPro"/>
</dbReference>
<accession>A0A1M4MX59</accession>
<evidence type="ECO:0000256" key="1">
    <source>
        <dbReference type="SAM" id="MobiDB-lite"/>
    </source>
</evidence>